<evidence type="ECO:0000313" key="1">
    <source>
        <dbReference type="Proteomes" id="UP000694844"/>
    </source>
</evidence>
<sequence>MSKVQNKALAVIQVTNIGAQLPSPGEDRNWLVLRTTAVPLPGYTEVGDAHSLDFSSGPINATEQVDVDSVVAFDQNLVYTLNFYHLEEFPCIAPNQTFEFFFNITTERGKTPGSLVVKFPGEETVFSVHEYRIIHVGKNLLPCFQTIQLDGSLDQYTVNSDGSVGNITMEFPLFCNEMSSSDVSADQLTVRVVAGARTDRQIVTSSTESFTVLVTSSGLLGDVMSSLDIVIQQTTVFDTPSITYGIEIQKTDFDVEQFATSCIVEYSEEGFNYHTTLLQFKSENVTHVTYTLEDQPVGLHFRLTKNSDRNATCCVQHRFLTKNLKGGIEVFSDVGGLITSNMIAVLDGKNETCIPLPVQGQSPPILWIRLNTSTVWELGLSAFQFSVLGHGLICNMQDHDTVMKVLYPSSQPLRNFHGDVSYCNLKEENVATPGGLSLCSFNCPCVGPQCAEVFLFMATSDSLRNWTICEISASN</sequence>
<dbReference type="OrthoDB" id="6191616at2759"/>
<keyword evidence="1" id="KW-1185">Reference proteome</keyword>
<reference evidence="2" key="1">
    <citation type="submission" date="2025-08" db="UniProtKB">
        <authorList>
            <consortium name="RefSeq"/>
        </authorList>
    </citation>
    <scope>IDENTIFICATION</scope>
    <source>
        <tissue evidence="2">Whole sample</tissue>
    </source>
</reference>
<dbReference type="GeneID" id="111099957"/>
<evidence type="ECO:0000313" key="2">
    <source>
        <dbReference type="RefSeq" id="XP_022287197.1"/>
    </source>
</evidence>
<proteinExistence type="predicted"/>
<dbReference type="RefSeq" id="XP_022287197.1">
    <property type="nucleotide sequence ID" value="XM_022431489.1"/>
</dbReference>
<organism evidence="1 2">
    <name type="scientific">Crassostrea virginica</name>
    <name type="common">Eastern oyster</name>
    <dbReference type="NCBI Taxonomy" id="6565"/>
    <lineage>
        <taxon>Eukaryota</taxon>
        <taxon>Metazoa</taxon>
        <taxon>Spiralia</taxon>
        <taxon>Lophotrochozoa</taxon>
        <taxon>Mollusca</taxon>
        <taxon>Bivalvia</taxon>
        <taxon>Autobranchia</taxon>
        <taxon>Pteriomorphia</taxon>
        <taxon>Ostreida</taxon>
        <taxon>Ostreoidea</taxon>
        <taxon>Ostreidae</taxon>
        <taxon>Crassostrea</taxon>
    </lineage>
</organism>
<dbReference type="Proteomes" id="UP000694844">
    <property type="component" value="Chromosome 6"/>
</dbReference>
<accession>A0A8B8A6V1</accession>
<name>A0A8B8A6V1_CRAVI</name>
<dbReference type="AlphaFoldDB" id="A0A8B8A6V1"/>
<protein>
    <submittedName>
        <fullName evidence="2">Uncharacterized protein LOC111099957</fullName>
    </submittedName>
</protein>
<gene>
    <name evidence="2" type="primary">LOC111099957</name>
</gene>
<dbReference type="KEGG" id="cvn:111099957"/>